<keyword evidence="1" id="KW-0479">Metal-binding</keyword>
<evidence type="ECO:0000259" key="2">
    <source>
        <dbReference type="PROSITE" id="PS50157"/>
    </source>
</evidence>
<dbReference type="InterPro" id="IPR013087">
    <property type="entry name" value="Znf_C2H2_type"/>
</dbReference>
<dbReference type="InterPro" id="IPR036236">
    <property type="entry name" value="Znf_C2H2_sf"/>
</dbReference>
<dbReference type="GeneID" id="104728876"/>
<protein>
    <submittedName>
        <fullName evidence="4">Zinc finger protein 1-like</fullName>
    </submittedName>
</protein>
<dbReference type="Proteomes" id="UP000694864">
    <property type="component" value="Chromosome 11"/>
</dbReference>
<dbReference type="InterPro" id="IPR044299">
    <property type="entry name" value="GIS3/ZFP5/ZFP6"/>
</dbReference>
<gene>
    <name evidence="4" type="primary">LOC104728876</name>
</gene>
<feature type="domain" description="C2H2-type" evidence="2">
    <location>
        <begin position="46"/>
        <end position="73"/>
    </location>
</feature>
<dbReference type="Gene3D" id="3.30.160.60">
    <property type="entry name" value="Classic Zinc Finger"/>
    <property type="match status" value="1"/>
</dbReference>
<keyword evidence="3" id="KW-1185">Reference proteome</keyword>
<proteinExistence type="predicted"/>
<evidence type="ECO:0000256" key="1">
    <source>
        <dbReference type="PROSITE-ProRule" id="PRU00042"/>
    </source>
</evidence>
<evidence type="ECO:0000313" key="4">
    <source>
        <dbReference type="RefSeq" id="XP_010446101.1"/>
    </source>
</evidence>
<dbReference type="SUPFAM" id="SSF57667">
    <property type="entry name" value="beta-beta-alpha zinc fingers"/>
    <property type="match status" value="1"/>
</dbReference>
<evidence type="ECO:0000313" key="3">
    <source>
        <dbReference type="Proteomes" id="UP000694864"/>
    </source>
</evidence>
<reference evidence="3" key="1">
    <citation type="journal article" date="2014" name="Nat. Commun.">
        <title>The emerging biofuel crop Camelina sativa retains a highly undifferentiated hexaploid genome structure.</title>
        <authorList>
            <person name="Kagale S."/>
            <person name="Koh C."/>
            <person name="Nixon J."/>
            <person name="Bollina V."/>
            <person name="Clarke W.E."/>
            <person name="Tuteja R."/>
            <person name="Spillane C."/>
            <person name="Robinson S.J."/>
            <person name="Links M.G."/>
            <person name="Clarke C."/>
            <person name="Higgins E.E."/>
            <person name="Huebert T."/>
            <person name="Sharpe A.G."/>
            <person name="Parkin I.A."/>
        </authorList>
    </citation>
    <scope>NUCLEOTIDE SEQUENCE [LARGE SCALE GENOMIC DNA]</scope>
    <source>
        <strain evidence="3">cv. DH55</strain>
    </source>
</reference>
<dbReference type="PANTHER" id="PTHR46353:SF23">
    <property type="entry name" value="C2H2 ZINC FINGER-CONTAINING PROTEIN-RELATED"/>
    <property type="match status" value="1"/>
</dbReference>
<accession>A0ABM0UTI2</accession>
<organism evidence="3 4">
    <name type="scientific">Camelina sativa</name>
    <name type="common">False flax</name>
    <name type="synonym">Myagrum sativum</name>
    <dbReference type="NCBI Taxonomy" id="90675"/>
    <lineage>
        <taxon>Eukaryota</taxon>
        <taxon>Viridiplantae</taxon>
        <taxon>Streptophyta</taxon>
        <taxon>Embryophyta</taxon>
        <taxon>Tracheophyta</taxon>
        <taxon>Spermatophyta</taxon>
        <taxon>Magnoliopsida</taxon>
        <taxon>eudicotyledons</taxon>
        <taxon>Gunneridae</taxon>
        <taxon>Pentapetalae</taxon>
        <taxon>rosids</taxon>
        <taxon>malvids</taxon>
        <taxon>Brassicales</taxon>
        <taxon>Brassicaceae</taxon>
        <taxon>Camelineae</taxon>
        <taxon>Camelina</taxon>
    </lineage>
</organism>
<dbReference type="PROSITE" id="PS50157">
    <property type="entry name" value="ZINC_FINGER_C2H2_2"/>
    <property type="match status" value="1"/>
</dbReference>
<keyword evidence="1" id="KW-0862">Zinc</keyword>
<dbReference type="PROSITE" id="PS00028">
    <property type="entry name" value="ZINC_FINGER_C2H2_1"/>
    <property type="match status" value="1"/>
</dbReference>
<reference evidence="4" key="2">
    <citation type="submission" date="2025-08" db="UniProtKB">
        <authorList>
            <consortium name="RefSeq"/>
        </authorList>
    </citation>
    <scope>IDENTIFICATION</scope>
    <source>
        <tissue evidence="4">Leaf</tissue>
    </source>
</reference>
<dbReference type="RefSeq" id="XP_010446101.1">
    <property type="nucleotide sequence ID" value="XM_010447799.1"/>
</dbReference>
<sequence>MAEEEKVTMNLLEQKPPQDIVSERTILERPRFVLEVVKRERASKIYYCRFCMKEFSCRRALGGHQNAHKKERELHKKLNYGEMSSGPFMYGGGGSSSSRPYLSSTGPGAKRMKTTMFPPHHHSILNWSNTAGRHRSSTRYPLTPKKYTSNAFSNDEDINLDLTLGPSNPIGGIIITSII</sequence>
<name>A0ABM0UTI2_CAMSA</name>
<dbReference type="PANTHER" id="PTHR46353">
    <property type="entry name" value="ZINC FINGER PROTEIN 5"/>
    <property type="match status" value="1"/>
</dbReference>
<keyword evidence="1" id="KW-0863">Zinc-finger</keyword>